<feature type="domain" description="Methyltransferase type 11" evidence="1">
    <location>
        <begin position="51"/>
        <end position="147"/>
    </location>
</feature>
<dbReference type="InterPro" id="IPR013216">
    <property type="entry name" value="Methyltransf_11"/>
</dbReference>
<dbReference type="SUPFAM" id="SSF53335">
    <property type="entry name" value="S-adenosyl-L-methionine-dependent methyltransferases"/>
    <property type="match status" value="1"/>
</dbReference>
<gene>
    <name evidence="2" type="ORF">HKK74_28575</name>
</gene>
<evidence type="ECO:0000313" key="2">
    <source>
        <dbReference type="EMBL" id="MBC6469418.1"/>
    </source>
</evidence>
<reference evidence="2 3" key="1">
    <citation type="submission" date="2020-06" db="EMBL/GenBank/DDBJ databases">
        <title>Actinomadura xiongansis sp. nov., isolated from soil of Baiyangdian.</title>
        <authorList>
            <person name="Zhang X."/>
        </authorList>
    </citation>
    <scope>NUCLEOTIDE SEQUENCE [LARGE SCALE GENOMIC DNA]</scope>
    <source>
        <strain evidence="2 3">HBUM206468</strain>
    </source>
</reference>
<dbReference type="EMBL" id="JABVEC010000027">
    <property type="protein sequence ID" value="MBC6469418.1"/>
    <property type="molecule type" value="Genomic_DNA"/>
</dbReference>
<dbReference type="Proteomes" id="UP000805614">
    <property type="component" value="Unassembled WGS sequence"/>
</dbReference>
<dbReference type="GO" id="GO:0008168">
    <property type="term" value="F:methyltransferase activity"/>
    <property type="evidence" value="ECO:0007669"/>
    <property type="project" value="UniProtKB-KW"/>
</dbReference>
<name>A0ABR7LX35_9ACTN</name>
<dbReference type="Pfam" id="PF08241">
    <property type="entry name" value="Methyltransf_11"/>
    <property type="match status" value="1"/>
</dbReference>
<evidence type="ECO:0000313" key="3">
    <source>
        <dbReference type="Proteomes" id="UP000805614"/>
    </source>
</evidence>
<evidence type="ECO:0000259" key="1">
    <source>
        <dbReference type="Pfam" id="PF08241"/>
    </source>
</evidence>
<keyword evidence="2" id="KW-0808">Transferase</keyword>
<keyword evidence="3" id="KW-1185">Reference proteome</keyword>
<dbReference type="PANTHER" id="PTHR43591:SF108">
    <property type="entry name" value="S-ADENOSYL-L-METHIONINE-DEPENDENT METHYLTRANSFERASE"/>
    <property type="match status" value="1"/>
</dbReference>
<dbReference type="InterPro" id="IPR029063">
    <property type="entry name" value="SAM-dependent_MTases_sf"/>
</dbReference>
<proteinExistence type="predicted"/>
<organism evidence="2 3">
    <name type="scientific">Actinomadura alba</name>
    <dbReference type="NCBI Taxonomy" id="406431"/>
    <lineage>
        <taxon>Bacteria</taxon>
        <taxon>Bacillati</taxon>
        <taxon>Actinomycetota</taxon>
        <taxon>Actinomycetes</taxon>
        <taxon>Streptosporangiales</taxon>
        <taxon>Thermomonosporaceae</taxon>
        <taxon>Actinomadura</taxon>
    </lineage>
</organism>
<dbReference type="GO" id="GO:0032259">
    <property type="term" value="P:methylation"/>
    <property type="evidence" value="ECO:0007669"/>
    <property type="project" value="UniProtKB-KW"/>
</dbReference>
<sequence length="258" mass="28333">MTVTHQENILREFTKQAKTFADPQLNQTFTSRLTGLVKFVEPELDTEDICLEVACGTGLVSRALSRRVRHVTALDATPAMLEQGKREADRAAITNVTFARGDAGELPFLDRSFTLVITRFSLHHFEEPLAALREMVRVSRSGASLIIADLIRTDAPGDPDRHERLRDPSHATLLTIQQIAELLAEVGAEVKRSTAFEVVRPVDAWMAQSHTAEDAAEQIRAELRAELDGGAVTGMRPVLADGELCFTQSQAYLAAIAS</sequence>
<dbReference type="Gene3D" id="3.40.50.150">
    <property type="entry name" value="Vaccinia Virus protein VP39"/>
    <property type="match status" value="1"/>
</dbReference>
<comment type="caution">
    <text evidence="2">The sequence shown here is derived from an EMBL/GenBank/DDBJ whole genome shotgun (WGS) entry which is preliminary data.</text>
</comment>
<accession>A0ABR7LX35</accession>
<dbReference type="PANTHER" id="PTHR43591">
    <property type="entry name" value="METHYLTRANSFERASE"/>
    <property type="match status" value="1"/>
</dbReference>
<protein>
    <submittedName>
        <fullName evidence="2">Methyltransferase domain-containing protein</fullName>
    </submittedName>
</protein>
<keyword evidence="2" id="KW-0489">Methyltransferase</keyword>
<dbReference type="CDD" id="cd02440">
    <property type="entry name" value="AdoMet_MTases"/>
    <property type="match status" value="1"/>
</dbReference>